<reference evidence="2 3" key="1">
    <citation type="journal article" date="2015" name="Genome Biol. Evol.">
        <title>Phylogenomic analyses indicate that early fungi evolved digesting cell walls of algal ancestors of land plants.</title>
        <authorList>
            <person name="Chang Y."/>
            <person name="Wang S."/>
            <person name="Sekimoto S."/>
            <person name="Aerts A.L."/>
            <person name="Choi C."/>
            <person name="Clum A."/>
            <person name="LaButti K.M."/>
            <person name="Lindquist E.A."/>
            <person name="Yee Ngan C."/>
            <person name="Ohm R.A."/>
            <person name="Salamov A.A."/>
            <person name="Grigoriev I.V."/>
            <person name="Spatafora J.W."/>
            <person name="Berbee M.L."/>
        </authorList>
    </citation>
    <scope>NUCLEOTIDE SEQUENCE [LARGE SCALE GENOMIC DNA]</scope>
    <source>
        <strain evidence="2 3">JEL478</strain>
    </source>
</reference>
<sequence length="972" mass="106390">MSLRRLRLESDYERTRTVVLREDQVPFTFEALRRLVCSKLSKEDRAAAFTFTGPNGGIFKDEDVVDLFRSSDVATIYCRKNEEFMNARPRSHKRKGSRRKRNSGISINTDVSDAYDTPSSSDASAYSDTASSYDSETTDSEYGTNSRTSRTITPTPSTLTDDDDPPALKRKVSFGPTTTFTLSPTSPESPGNSPPPSGPKYLPPAPTAVAPHSALKSPSPRIVPQPAKPPSPTRRMVTKARSSPVLSPNRGPAPPPKERAPVRIEMQSVAPQPPADPRTEMNTIRRPAPPPIPDKDYGGRVKVSVVPVVPAVVPHPTNGNPSSRSSNSSATASSVSTKWSGSRTADRALGAVTVRSYKLNSPDQEEVVEIKPVHLQAMRRARSFDHLRSASSQSYVSDFGYAPAPTAYDAFSRPLKPDSPPPTVLFIPRSPPVPAIPPRDRKPVRTPSNISNSNLERTKSNSSRKSTDGEEPRIGGLVGLLRRLSNRNLKKQAEKPEELKPPPPPVPARREGSQISLLSVVSAASRKSETAPVEPLRKKPPPPPPSPARLKEIAKPSKQYFDNGPISPRSERSLEQQVEEYFPRSASAASSSLTMESPEVPSVDTYWAMQNSRNGPNRLSWGNSGQNSGATERKLLTPPAVTASGRPTPPPAPFPWAVAQAATRLSGGSIAGPRRSAENPPVNRLSIDRPEPQRRLSHYSVESTASSSEAPTSTTYLSSAGPFSASTTGFGSPVPIPAPRPPKRGSSLNVVPPAPVQSPALLKWEPGVQFRLSGKEYAFPFTWRNDVNSTASDLMGPLARAEWAPQRAWGYKQTMVNELSASIRYSPRHRSSKKRGKTGFGYTQFTIFFNNPQLFRVAMDLYVKKTSSLGPADFRHYFIRPLQAVAHLYVNETVVTEWTAVEPPLEWRGVADGMSDYHVAYIVKDMREDLTEECKTHVELWIKANMTTGEWLQNRPGFSQSKSKSRGIGVGR</sequence>
<proteinExistence type="predicted"/>
<feature type="compositionally biased region" description="Basic and acidic residues" evidence="1">
    <location>
        <begin position="491"/>
        <end position="500"/>
    </location>
</feature>
<feature type="compositionally biased region" description="Low complexity" evidence="1">
    <location>
        <begin position="173"/>
        <end position="191"/>
    </location>
</feature>
<evidence type="ECO:0000313" key="3">
    <source>
        <dbReference type="Proteomes" id="UP000070544"/>
    </source>
</evidence>
<accession>A0A139AEC7</accession>
<feature type="region of interest" description="Disordered" evidence="1">
    <location>
        <begin position="412"/>
        <end position="751"/>
    </location>
</feature>
<feature type="compositionally biased region" description="Low complexity" evidence="1">
    <location>
        <begin position="700"/>
        <end position="715"/>
    </location>
</feature>
<feature type="compositionally biased region" description="Pro residues" evidence="1">
    <location>
        <begin position="192"/>
        <end position="206"/>
    </location>
</feature>
<feature type="compositionally biased region" description="Polar residues" evidence="1">
    <location>
        <begin position="608"/>
        <end position="630"/>
    </location>
</feature>
<feature type="compositionally biased region" description="Pro residues" evidence="1">
    <location>
        <begin position="221"/>
        <end position="232"/>
    </location>
</feature>
<evidence type="ECO:0000313" key="2">
    <source>
        <dbReference type="EMBL" id="KXS14795.1"/>
    </source>
</evidence>
<gene>
    <name evidence="2" type="ORF">M427DRAFT_155698</name>
</gene>
<feature type="compositionally biased region" description="Pro residues" evidence="1">
    <location>
        <begin position="417"/>
        <end position="437"/>
    </location>
</feature>
<dbReference type="OMA" id="NTIRRPA"/>
<dbReference type="OrthoDB" id="10582133at2759"/>
<keyword evidence="3" id="KW-1185">Reference proteome</keyword>
<feature type="compositionally biased region" description="Basic residues" evidence="1">
    <location>
        <begin position="89"/>
        <end position="102"/>
    </location>
</feature>
<name>A0A139AEC7_GONPJ</name>
<dbReference type="Proteomes" id="UP000070544">
    <property type="component" value="Unassembled WGS sequence"/>
</dbReference>
<feature type="compositionally biased region" description="Low complexity" evidence="1">
    <location>
        <begin position="112"/>
        <end position="159"/>
    </location>
</feature>
<dbReference type="AlphaFoldDB" id="A0A139AEC7"/>
<dbReference type="EMBL" id="KQ965766">
    <property type="protein sequence ID" value="KXS14795.1"/>
    <property type="molecule type" value="Genomic_DNA"/>
</dbReference>
<protein>
    <submittedName>
        <fullName evidence="2">Uncharacterized protein</fullName>
    </submittedName>
</protein>
<feature type="compositionally biased region" description="Polar residues" evidence="1">
    <location>
        <begin position="446"/>
        <end position="464"/>
    </location>
</feature>
<feature type="compositionally biased region" description="Low complexity" evidence="1">
    <location>
        <begin position="311"/>
        <end position="340"/>
    </location>
</feature>
<organism evidence="2 3">
    <name type="scientific">Gonapodya prolifera (strain JEL478)</name>
    <name type="common">Monoblepharis prolifera</name>
    <dbReference type="NCBI Taxonomy" id="1344416"/>
    <lineage>
        <taxon>Eukaryota</taxon>
        <taxon>Fungi</taxon>
        <taxon>Fungi incertae sedis</taxon>
        <taxon>Chytridiomycota</taxon>
        <taxon>Chytridiomycota incertae sedis</taxon>
        <taxon>Monoblepharidomycetes</taxon>
        <taxon>Monoblepharidales</taxon>
        <taxon>Gonapodyaceae</taxon>
        <taxon>Gonapodya</taxon>
    </lineage>
</organism>
<feature type="region of interest" description="Disordered" evidence="1">
    <location>
        <begin position="87"/>
        <end position="299"/>
    </location>
</feature>
<evidence type="ECO:0000256" key="1">
    <source>
        <dbReference type="SAM" id="MobiDB-lite"/>
    </source>
</evidence>
<feature type="region of interest" description="Disordered" evidence="1">
    <location>
        <begin position="311"/>
        <end position="347"/>
    </location>
</feature>